<feature type="transmembrane region" description="Helical" evidence="5">
    <location>
        <begin position="74"/>
        <end position="98"/>
    </location>
</feature>
<feature type="transmembrane region" description="Helical" evidence="5">
    <location>
        <begin position="274"/>
        <end position="291"/>
    </location>
</feature>
<evidence type="ECO:0000313" key="7">
    <source>
        <dbReference type="EMBL" id="PIQ89326.1"/>
    </source>
</evidence>
<dbReference type="Gene3D" id="1.20.1420.30">
    <property type="entry name" value="NCX, central ion-binding region"/>
    <property type="match status" value="1"/>
</dbReference>
<evidence type="ECO:0000313" key="8">
    <source>
        <dbReference type="Proteomes" id="UP000229641"/>
    </source>
</evidence>
<comment type="subcellular location">
    <subcellularLocation>
        <location evidence="1">Membrane</location>
        <topology evidence="1">Multi-pass membrane protein</topology>
    </subcellularLocation>
</comment>
<dbReference type="GO" id="GO:0005886">
    <property type="term" value="C:plasma membrane"/>
    <property type="evidence" value="ECO:0007669"/>
    <property type="project" value="TreeGrafter"/>
</dbReference>
<feature type="transmembrane region" description="Helical" evidence="5">
    <location>
        <begin position="176"/>
        <end position="195"/>
    </location>
</feature>
<dbReference type="NCBIfam" id="TIGR00367">
    <property type="entry name" value="calcium/sodium antiporter"/>
    <property type="match status" value="1"/>
</dbReference>
<dbReference type="Pfam" id="PF01699">
    <property type="entry name" value="Na_Ca_ex"/>
    <property type="match status" value="2"/>
</dbReference>
<feature type="transmembrane region" description="Helical" evidence="5">
    <location>
        <begin position="241"/>
        <end position="262"/>
    </location>
</feature>
<organism evidence="7 8">
    <name type="scientific">Candidatus Ghiorseimicrobium undicola</name>
    <dbReference type="NCBI Taxonomy" id="1974746"/>
    <lineage>
        <taxon>Bacteria</taxon>
        <taxon>Pseudomonadati</taxon>
        <taxon>Candidatus Omnitrophota</taxon>
        <taxon>Candidatus Ghiorseimicrobium</taxon>
    </lineage>
</organism>
<feature type="domain" description="Sodium/calcium exchanger membrane region" evidence="6">
    <location>
        <begin position="178"/>
        <end position="317"/>
    </location>
</feature>
<evidence type="ECO:0000256" key="4">
    <source>
        <dbReference type="ARBA" id="ARBA00023136"/>
    </source>
</evidence>
<dbReference type="InterPro" id="IPR044880">
    <property type="entry name" value="NCX_ion-bd_dom_sf"/>
</dbReference>
<dbReference type="InterPro" id="IPR004481">
    <property type="entry name" value="K/Na/Ca-exchanger"/>
</dbReference>
<evidence type="ECO:0000256" key="5">
    <source>
        <dbReference type="SAM" id="Phobius"/>
    </source>
</evidence>
<dbReference type="GO" id="GO:0006874">
    <property type="term" value="P:intracellular calcium ion homeostasis"/>
    <property type="evidence" value="ECO:0007669"/>
    <property type="project" value="TreeGrafter"/>
</dbReference>
<dbReference type="GO" id="GO:0005262">
    <property type="term" value="F:calcium channel activity"/>
    <property type="evidence" value="ECO:0007669"/>
    <property type="project" value="TreeGrafter"/>
</dbReference>
<feature type="transmembrane region" description="Helical" evidence="5">
    <location>
        <begin position="303"/>
        <end position="321"/>
    </location>
</feature>
<dbReference type="InterPro" id="IPR004837">
    <property type="entry name" value="NaCa_Exmemb"/>
</dbReference>
<evidence type="ECO:0000256" key="1">
    <source>
        <dbReference type="ARBA" id="ARBA00004141"/>
    </source>
</evidence>
<accession>A0A2H0LY63</accession>
<feature type="transmembrane region" description="Helical" evidence="5">
    <location>
        <begin position="12"/>
        <end position="33"/>
    </location>
</feature>
<evidence type="ECO:0000256" key="3">
    <source>
        <dbReference type="ARBA" id="ARBA00022989"/>
    </source>
</evidence>
<comment type="caution">
    <text evidence="7">The sequence shown here is derived from an EMBL/GenBank/DDBJ whole genome shotgun (WGS) entry which is preliminary data.</text>
</comment>
<feature type="domain" description="Sodium/calcium exchanger membrane region" evidence="6">
    <location>
        <begin position="12"/>
        <end position="150"/>
    </location>
</feature>
<dbReference type="AlphaFoldDB" id="A0A2H0LY63"/>
<gene>
    <name evidence="7" type="ORF">COV72_03505</name>
</gene>
<dbReference type="PANTHER" id="PTHR10846">
    <property type="entry name" value="SODIUM/POTASSIUM/CALCIUM EXCHANGER"/>
    <property type="match status" value="1"/>
</dbReference>
<sequence length="322" mass="33878">MNNNGHNLLKDIIIFIIGIIVIVKSADLFTNGAEGIAVAFKIPRLVIGLTIVSLATTAPELTVSAISAHAGSSGIAIGNALGSCLANIGIILALAAIIRPINFDTRILREELPFLIVALLMLGILLADNNISALDGLVLLAMLVLCYTYIVLRETRDKRRLNSNDKRPASNINKHMLRFFAGAIGVVAAAKYAIVPSAVNIAHSLGVPEIVIGLSIVAIGTSLPELSTAIAASLKNMGEMAAGNVIGANIINILLVLGVSASINPLSVDAQTKITTLPVLVVVTLIMFLFSRTGLKLTRSEGVLLLAAYSGYIIYIFGFAYK</sequence>
<evidence type="ECO:0000256" key="2">
    <source>
        <dbReference type="ARBA" id="ARBA00022692"/>
    </source>
</evidence>
<keyword evidence="2 5" id="KW-0812">Transmembrane</keyword>
<feature type="transmembrane region" description="Helical" evidence="5">
    <location>
        <begin position="133"/>
        <end position="152"/>
    </location>
</feature>
<evidence type="ECO:0000259" key="6">
    <source>
        <dbReference type="Pfam" id="PF01699"/>
    </source>
</evidence>
<protein>
    <submittedName>
        <fullName evidence="7">Sodium:calcium antiporter</fullName>
    </submittedName>
</protein>
<name>A0A2H0LY63_9BACT</name>
<dbReference type="EMBL" id="PCWA01000051">
    <property type="protein sequence ID" value="PIQ89326.1"/>
    <property type="molecule type" value="Genomic_DNA"/>
</dbReference>
<reference evidence="7 8" key="1">
    <citation type="submission" date="2017-09" db="EMBL/GenBank/DDBJ databases">
        <title>Depth-based differentiation of microbial function through sediment-hosted aquifers and enrichment of novel symbionts in the deep terrestrial subsurface.</title>
        <authorList>
            <person name="Probst A.J."/>
            <person name="Ladd B."/>
            <person name="Jarett J.K."/>
            <person name="Geller-Mcgrath D.E."/>
            <person name="Sieber C.M."/>
            <person name="Emerson J.B."/>
            <person name="Anantharaman K."/>
            <person name="Thomas B.C."/>
            <person name="Malmstrom R."/>
            <person name="Stieglmeier M."/>
            <person name="Klingl A."/>
            <person name="Woyke T."/>
            <person name="Ryan C.M."/>
            <person name="Banfield J.F."/>
        </authorList>
    </citation>
    <scope>NUCLEOTIDE SEQUENCE [LARGE SCALE GENOMIC DNA]</scope>
    <source>
        <strain evidence="7">CG11_big_fil_rev_8_21_14_0_20_42_13</strain>
    </source>
</reference>
<dbReference type="Proteomes" id="UP000229641">
    <property type="component" value="Unassembled WGS sequence"/>
</dbReference>
<feature type="transmembrane region" description="Helical" evidence="5">
    <location>
        <begin position="110"/>
        <end position="127"/>
    </location>
</feature>
<proteinExistence type="predicted"/>
<dbReference type="PANTHER" id="PTHR10846:SF8">
    <property type="entry name" value="INNER MEMBRANE PROTEIN YRBG"/>
    <property type="match status" value="1"/>
</dbReference>
<keyword evidence="4 5" id="KW-0472">Membrane</keyword>
<keyword evidence="3 5" id="KW-1133">Transmembrane helix</keyword>
<dbReference type="GO" id="GO:0008273">
    <property type="term" value="F:calcium, potassium:sodium antiporter activity"/>
    <property type="evidence" value="ECO:0007669"/>
    <property type="project" value="TreeGrafter"/>
</dbReference>